<keyword evidence="2" id="KW-1185">Reference proteome</keyword>
<evidence type="ECO:0000313" key="2">
    <source>
        <dbReference type="Proteomes" id="UP000750711"/>
    </source>
</evidence>
<dbReference type="EMBL" id="JAGHQM010002190">
    <property type="protein sequence ID" value="KAH0551112.1"/>
    <property type="molecule type" value="Genomic_DNA"/>
</dbReference>
<name>A0A9P8IBN2_9PEZI</name>
<proteinExistence type="predicted"/>
<sequence length="135" mass="14743">ILSHCGLGVIKTYQLSYFPRRGHSTGFREFSVLLHNPDSSLALVCVKYNSRFPRAMRKVRDPTGICPVPGAGSAPELRLQPGQIVVYSSDHFMEFPAGYDGRPDMLEAPDDGDGEDSSEGGIAFLFIYGEAGVEM</sequence>
<reference evidence="1" key="1">
    <citation type="submission" date="2021-03" db="EMBL/GenBank/DDBJ databases">
        <title>Comparative genomics and phylogenomic investigation of the class Geoglossomycetes provide insights into ecological specialization and systematics.</title>
        <authorList>
            <person name="Melie T."/>
            <person name="Pirro S."/>
            <person name="Miller A.N."/>
            <person name="Quandt A."/>
        </authorList>
    </citation>
    <scope>NUCLEOTIDE SEQUENCE</scope>
    <source>
        <strain evidence="1">CAQ_001_2017</strain>
    </source>
</reference>
<accession>A0A9P8IBN2</accession>
<comment type="caution">
    <text evidence="1">The sequence shown here is derived from an EMBL/GenBank/DDBJ whole genome shotgun (WGS) entry which is preliminary data.</text>
</comment>
<protein>
    <submittedName>
        <fullName evidence="1">Uncharacterized protein</fullName>
    </submittedName>
</protein>
<evidence type="ECO:0000313" key="1">
    <source>
        <dbReference type="EMBL" id="KAH0551112.1"/>
    </source>
</evidence>
<dbReference type="Proteomes" id="UP000750711">
    <property type="component" value="Unassembled WGS sequence"/>
</dbReference>
<organism evidence="1 2">
    <name type="scientific">Trichoglossum hirsutum</name>
    <dbReference type="NCBI Taxonomy" id="265104"/>
    <lineage>
        <taxon>Eukaryota</taxon>
        <taxon>Fungi</taxon>
        <taxon>Dikarya</taxon>
        <taxon>Ascomycota</taxon>
        <taxon>Pezizomycotina</taxon>
        <taxon>Geoglossomycetes</taxon>
        <taxon>Geoglossales</taxon>
        <taxon>Geoglossaceae</taxon>
        <taxon>Trichoglossum</taxon>
    </lineage>
</organism>
<gene>
    <name evidence="1" type="ORF">GP486_007543</name>
</gene>
<feature type="non-terminal residue" evidence="1">
    <location>
        <position position="1"/>
    </location>
</feature>
<dbReference type="AlphaFoldDB" id="A0A9P8IBN2"/>